<dbReference type="InterPro" id="IPR036427">
    <property type="entry name" value="Bromodomain-like_sf"/>
</dbReference>
<feature type="domain" description="Bromo" evidence="4">
    <location>
        <begin position="735"/>
        <end position="805"/>
    </location>
</feature>
<dbReference type="Gene3D" id="1.20.920.10">
    <property type="entry name" value="Bromodomain-like"/>
    <property type="match status" value="1"/>
</dbReference>
<dbReference type="SUPFAM" id="SSF47370">
    <property type="entry name" value="Bromodomain"/>
    <property type="match status" value="1"/>
</dbReference>
<proteinExistence type="predicted"/>
<dbReference type="GO" id="GO:0035267">
    <property type="term" value="C:NuA4 histone acetyltransferase complex"/>
    <property type="evidence" value="ECO:0007669"/>
    <property type="project" value="TreeGrafter"/>
</dbReference>
<dbReference type="PANTHER" id="PTHR15398">
    <property type="entry name" value="BROMODOMAIN-CONTAINING PROTEIN 8"/>
    <property type="match status" value="1"/>
</dbReference>
<name>A0A0N5B0Z7_9BILA</name>
<evidence type="ECO:0000256" key="1">
    <source>
        <dbReference type="ARBA" id="ARBA00023117"/>
    </source>
</evidence>
<organism evidence="5 6">
    <name type="scientific">Syphacia muris</name>
    <dbReference type="NCBI Taxonomy" id="451379"/>
    <lineage>
        <taxon>Eukaryota</taxon>
        <taxon>Metazoa</taxon>
        <taxon>Ecdysozoa</taxon>
        <taxon>Nematoda</taxon>
        <taxon>Chromadorea</taxon>
        <taxon>Rhabditida</taxon>
        <taxon>Spirurina</taxon>
        <taxon>Oxyuridomorpha</taxon>
        <taxon>Oxyuroidea</taxon>
        <taxon>Oxyuridae</taxon>
        <taxon>Syphacia</taxon>
    </lineage>
</organism>
<feature type="compositionally biased region" description="Polar residues" evidence="3">
    <location>
        <begin position="567"/>
        <end position="577"/>
    </location>
</feature>
<evidence type="ECO:0000259" key="4">
    <source>
        <dbReference type="PROSITE" id="PS50014"/>
    </source>
</evidence>
<dbReference type="WBParaSite" id="SMUV_0001094901-mRNA-1">
    <property type="protein sequence ID" value="SMUV_0001094901-mRNA-1"/>
    <property type="gene ID" value="SMUV_0001094901"/>
</dbReference>
<evidence type="ECO:0000256" key="3">
    <source>
        <dbReference type="SAM" id="MobiDB-lite"/>
    </source>
</evidence>
<feature type="compositionally biased region" description="Basic and acidic residues" evidence="3">
    <location>
        <begin position="583"/>
        <end position="597"/>
    </location>
</feature>
<keyword evidence="5" id="KW-1185">Reference proteome</keyword>
<evidence type="ECO:0000313" key="5">
    <source>
        <dbReference type="Proteomes" id="UP000046393"/>
    </source>
</evidence>
<sequence length="895" mass="100169">MDILDGLDGWSLPDTLQLFLLRKTDHEWSDIAVQLKNRFGKKEKEKFYTEECCKERFAHVLSSPHPEHFLRNKGKKYSHKDLIQAWITFFERKAMLFNKLAAIEERRKKQQLLMVQFREKLVLFNKLFDDKCPFSNERILQLLEEARKEDSKCDPRLIEKGIAQILPKVRELDNLHLSKPDTYGCLRLVVNVSQLCEMNGCSEGTHKVLSENELDLQAVPSNTEEQGECKRIEQKTSTSPSVELTSELLSSSLDHQEIASSLEMDSTNNSELLLSKISQENQSVQEEANSILSDTSKSSLHNISNVSDVSGAKVNEESNKKAGETSIHIKTEPESVESGIIESNNYSAENNKNLATVRFGENSSTLQLSSNSSVASGVTRTTLPEIVENVKIETQEESNTIETENKLEKLSLGKRHLRNSKKDIVRECSPVNISCVSKNKQDADECILSGVLEAGSLLSDACNEGNGNVADTISVIRDQKTEITACIKRASSEGSSDANVSGDQKHSDEEAEKMNSKRRSDRLRTSEAPVEQTDFKSISLRRKASNATENQDDDFPIAAKKKRRLGTENSQGLSEASQMYVKRATDQNDGTEKRTVRSEAATVINKKDKGSRKESTKADSDEERTLGDILDKHRSPRKQASDMKSNRGKDEDALKRRVSNEDDNTKKLCELLSDAANNTSKKGRGSLRRSVTASQKGDGIQLKKQNERKHLKRRDTDDGSTEKKIFLMSAWRLVSSHRHAAIFAHPVSERDAQGYSATVKRRMDLSTLKRSVESGEVRDLAEFKRRLLLMFANAVMFNSTGHDVNVYAKEMALDTLTSLKDLEKDILYVRGGTHVTRRSAAFAAEEERRKTLNSSLTSIPKVAIVKDVSEDLSNTMASPSGSKGAPSKRSTSKLR</sequence>
<evidence type="ECO:0000256" key="2">
    <source>
        <dbReference type="PROSITE-ProRule" id="PRU00035"/>
    </source>
</evidence>
<feature type="compositionally biased region" description="Polar residues" evidence="3">
    <location>
        <begin position="492"/>
        <end position="502"/>
    </location>
</feature>
<keyword evidence="1 2" id="KW-0103">Bromodomain</keyword>
<feature type="region of interest" description="Disordered" evidence="3">
    <location>
        <begin position="310"/>
        <end position="331"/>
    </location>
</feature>
<dbReference type="Proteomes" id="UP000046393">
    <property type="component" value="Unplaced"/>
</dbReference>
<feature type="compositionally biased region" description="Basic and acidic residues" evidence="3">
    <location>
        <begin position="503"/>
        <end position="515"/>
    </location>
</feature>
<feature type="region of interest" description="Disordered" evidence="3">
    <location>
        <begin position="673"/>
        <end position="719"/>
    </location>
</feature>
<evidence type="ECO:0000313" key="6">
    <source>
        <dbReference type="WBParaSite" id="SMUV_0001094901-mRNA-1"/>
    </source>
</evidence>
<dbReference type="STRING" id="451379.A0A0N5B0Z7"/>
<dbReference type="PROSITE" id="PS50014">
    <property type="entry name" value="BROMODOMAIN_2"/>
    <property type="match status" value="1"/>
</dbReference>
<protein>
    <submittedName>
        <fullName evidence="6">Bromo domain-containing protein</fullName>
    </submittedName>
</protein>
<feature type="region of interest" description="Disordered" evidence="3">
    <location>
        <begin position="873"/>
        <end position="895"/>
    </location>
</feature>
<dbReference type="AlphaFoldDB" id="A0A0N5B0Z7"/>
<dbReference type="InterPro" id="IPR001487">
    <property type="entry name" value="Bromodomain"/>
</dbReference>
<feature type="compositionally biased region" description="Basic and acidic residues" evidence="3">
    <location>
        <begin position="605"/>
        <end position="661"/>
    </location>
</feature>
<dbReference type="PANTHER" id="PTHR15398:SF4">
    <property type="entry name" value="BROMODOMAIN-CONTAINING PROTEIN 8 ISOFORM X1"/>
    <property type="match status" value="1"/>
</dbReference>
<dbReference type="SMART" id="SM00297">
    <property type="entry name" value="BROMO"/>
    <property type="match status" value="1"/>
</dbReference>
<accession>A0A0N5B0Z7</accession>
<feature type="region of interest" description="Disordered" evidence="3">
    <location>
        <begin position="489"/>
        <end position="661"/>
    </location>
</feature>
<feature type="compositionally biased region" description="Basic and acidic residues" evidence="3">
    <location>
        <begin position="314"/>
        <end position="331"/>
    </location>
</feature>
<dbReference type="Pfam" id="PF00439">
    <property type="entry name" value="Bromodomain"/>
    <property type="match status" value="1"/>
</dbReference>
<reference evidence="6" key="1">
    <citation type="submission" date="2017-02" db="UniProtKB">
        <authorList>
            <consortium name="WormBaseParasite"/>
        </authorList>
    </citation>
    <scope>IDENTIFICATION</scope>
</reference>